<keyword evidence="1" id="KW-0812">Transmembrane</keyword>
<name>A0ABZ1TNF6_STRVG</name>
<evidence type="ECO:0000313" key="2">
    <source>
        <dbReference type="EMBL" id="WUQ16948.1"/>
    </source>
</evidence>
<feature type="transmembrane region" description="Helical" evidence="1">
    <location>
        <begin position="153"/>
        <end position="173"/>
    </location>
</feature>
<organism evidence="2 3">
    <name type="scientific">Streptomyces virginiae</name>
    <name type="common">Streptomyces cinnamonensis</name>
    <dbReference type="NCBI Taxonomy" id="1961"/>
    <lineage>
        <taxon>Bacteria</taxon>
        <taxon>Bacillati</taxon>
        <taxon>Actinomycetota</taxon>
        <taxon>Actinomycetes</taxon>
        <taxon>Kitasatosporales</taxon>
        <taxon>Streptomycetaceae</taxon>
        <taxon>Streptomyces</taxon>
    </lineage>
</organism>
<evidence type="ECO:0008006" key="4">
    <source>
        <dbReference type="Google" id="ProtNLM"/>
    </source>
</evidence>
<gene>
    <name evidence="2" type="ORF">OG517_39145</name>
</gene>
<evidence type="ECO:0000313" key="3">
    <source>
        <dbReference type="Proteomes" id="UP001432039"/>
    </source>
</evidence>
<sequence>MSSYSRPPAPGPGAGAEERRPGWVRVVRAPFVLAARIHRPARPGRIVDDAIRLAQIARTAIGLLAGFWLVLAYPLREGAGVVDDKFTEVLVSAGLLLVIGPLGLAAFVFSARPPGPAFYRARLRGPAIAIGSLLATVLTMSFGLPYASMVGPLGALAGLFVFPFALASAVLCVHHAFRAADVHEVLPPLLSPVLVWSLFVVQLFDDAPVDAPLAVRVLFLVAPPLSVTALSVWELRRLRMSYGITLRRALGRENG</sequence>
<protein>
    <recommendedName>
        <fullName evidence="4">Integral membrane protein</fullName>
    </recommendedName>
</protein>
<feature type="transmembrane region" description="Helical" evidence="1">
    <location>
        <begin position="90"/>
        <end position="111"/>
    </location>
</feature>
<evidence type="ECO:0000256" key="1">
    <source>
        <dbReference type="SAM" id="Phobius"/>
    </source>
</evidence>
<feature type="transmembrane region" description="Helical" evidence="1">
    <location>
        <begin position="213"/>
        <end position="233"/>
    </location>
</feature>
<proteinExistence type="predicted"/>
<reference evidence="2" key="1">
    <citation type="submission" date="2022-10" db="EMBL/GenBank/DDBJ databases">
        <title>The complete genomes of actinobacterial strains from the NBC collection.</title>
        <authorList>
            <person name="Joergensen T.S."/>
            <person name="Alvarez Arevalo M."/>
            <person name="Sterndorff E.B."/>
            <person name="Faurdal D."/>
            <person name="Vuksanovic O."/>
            <person name="Mourched A.-S."/>
            <person name="Charusanti P."/>
            <person name="Shaw S."/>
            <person name="Blin K."/>
            <person name="Weber T."/>
        </authorList>
    </citation>
    <scope>NUCLEOTIDE SEQUENCE</scope>
    <source>
        <strain evidence="2">NBC_00248</strain>
    </source>
</reference>
<accession>A0ABZ1TNF6</accession>
<keyword evidence="1" id="KW-1133">Transmembrane helix</keyword>
<keyword evidence="3" id="KW-1185">Reference proteome</keyword>
<dbReference type="Proteomes" id="UP001432039">
    <property type="component" value="Chromosome"/>
</dbReference>
<feature type="transmembrane region" description="Helical" evidence="1">
    <location>
        <begin position="123"/>
        <end position="147"/>
    </location>
</feature>
<feature type="transmembrane region" description="Helical" evidence="1">
    <location>
        <begin position="56"/>
        <end position="75"/>
    </location>
</feature>
<dbReference type="RefSeq" id="WP_328965193.1">
    <property type="nucleotide sequence ID" value="NZ_CP108090.1"/>
</dbReference>
<dbReference type="EMBL" id="CP108090">
    <property type="protein sequence ID" value="WUQ16948.1"/>
    <property type="molecule type" value="Genomic_DNA"/>
</dbReference>
<keyword evidence="1" id="KW-0472">Membrane</keyword>